<keyword evidence="1" id="KW-0732">Signal</keyword>
<dbReference type="AlphaFoldDB" id="A0A2G5SNN5"/>
<sequence length="82" mass="9319">MLVVLAWIAMLCLYCDARYLGEEDQMIQVGSDEEFIDDEVVPNGTEDTGDEFFLTVRRKTYDVAPSESDYESDAANNIEEIN</sequence>
<accession>A0A2G5SNN5</accession>
<feature type="chain" id="PRO_5013552547" evidence="1">
    <location>
        <begin position="18"/>
        <end position="82"/>
    </location>
</feature>
<protein>
    <submittedName>
        <fullName evidence="2">Uncharacterized protein</fullName>
    </submittedName>
</protein>
<gene>
    <name evidence="2" type="primary">Cni-F38B2.6</name>
    <name evidence="2" type="synonym">Cnig_chr_X.g23230</name>
    <name evidence="2" type="ORF">B9Z55_023230</name>
</gene>
<feature type="signal peptide" evidence="1">
    <location>
        <begin position="1"/>
        <end position="17"/>
    </location>
</feature>
<name>A0A2G5SNN5_9PELO</name>
<dbReference type="Proteomes" id="UP000230233">
    <property type="component" value="Chromosome X"/>
</dbReference>
<comment type="caution">
    <text evidence="2">The sequence shown here is derived from an EMBL/GenBank/DDBJ whole genome shotgun (WGS) entry which is preliminary data.</text>
</comment>
<proteinExistence type="predicted"/>
<reference evidence="3" key="1">
    <citation type="submission" date="2017-10" db="EMBL/GenBank/DDBJ databases">
        <title>Rapid genome shrinkage in a self-fertile nematode reveals novel sperm competition proteins.</title>
        <authorList>
            <person name="Yin D."/>
            <person name="Schwarz E.M."/>
            <person name="Thomas C.G."/>
            <person name="Felde R.L."/>
            <person name="Korf I.F."/>
            <person name="Cutter A.D."/>
            <person name="Schartner C.M."/>
            <person name="Ralston E.J."/>
            <person name="Meyer B.J."/>
            <person name="Haag E.S."/>
        </authorList>
    </citation>
    <scope>NUCLEOTIDE SEQUENCE [LARGE SCALE GENOMIC DNA]</scope>
    <source>
        <strain evidence="3">JU1422</strain>
    </source>
</reference>
<dbReference type="EMBL" id="PDUG01000006">
    <property type="protein sequence ID" value="PIC16725.1"/>
    <property type="molecule type" value="Genomic_DNA"/>
</dbReference>
<keyword evidence="3" id="KW-1185">Reference proteome</keyword>
<evidence type="ECO:0000256" key="1">
    <source>
        <dbReference type="SAM" id="SignalP"/>
    </source>
</evidence>
<organism evidence="2 3">
    <name type="scientific">Caenorhabditis nigoni</name>
    <dbReference type="NCBI Taxonomy" id="1611254"/>
    <lineage>
        <taxon>Eukaryota</taxon>
        <taxon>Metazoa</taxon>
        <taxon>Ecdysozoa</taxon>
        <taxon>Nematoda</taxon>
        <taxon>Chromadorea</taxon>
        <taxon>Rhabditida</taxon>
        <taxon>Rhabditina</taxon>
        <taxon>Rhabditomorpha</taxon>
        <taxon>Rhabditoidea</taxon>
        <taxon>Rhabditidae</taxon>
        <taxon>Peloderinae</taxon>
        <taxon>Caenorhabditis</taxon>
    </lineage>
</organism>
<evidence type="ECO:0000313" key="3">
    <source>
        <dbReference type="Proteomes" id="UP000230233"/>
    </source>
</evidence>
<evidence type="ECO:0000313" key="2">
    <source>
        <dbReference type="EMBL" id="PIC16725.1"/>
    </source>
</evidence>
<dbReference type="OrthoDB" id="5779411at2759"/>